<evidence type="ECO:0000256" key="10">
    <source>
        <dbReference type="RuleBase" id="RU363063"/>
    </source>
</evidence>
<dbReference type="GO" id="GO:0016758">
    <property type="term" value="F:hexosyltransferase activity"/>
    <property type="evidence" value="ECO:0007669"/>
    <property type="project" value="InterPro"/>
</dbReference>
<dbReference type="PANTHER" id="PTHR11214:SF376">
    <property type="entry name" value="HEXOSYLTRANSFERASE"/>
    <property type="match status" value="1"/>
</dbReference>
<evidence type="ECO:0000256" key="7">
    <source>
        <dbReference type="ARBA" id="ARBA00022989"/>
    </source>
</evidence>
<dbReference type="PANTHER" id="PTHR11214">
    <property type="entry name" value="BETA-1,3-N-ACETYLGLUCOSAMINYLTRANSFERASE"/>
    <property type="match status" value="1"/>
</dbReference>
<name>A0A8D8TZ91_9HEMI</name>
<sequence>MVHERKLIVIAVGTFIFTCFLVNVFTTIPDSDAPAPPNEEVASLLSNSLSPGNFTWFSPFLLESLPPNDSSQLINITNFEFLINPPCSESPYIVVVHSAPGNYDKRHLIRSTWGSRVPLYFFFGETATNQTLLDTESAEYHDVVQGSFIDSYRNLTYKDMLVFKWVIYNCPRVRYVLKIDDDVFVNVARFSEFLTDALSPYGTRHLLMCYVWRHIAVDRSNNMSKFYVSVEEYPYEEYPPYCSGPTVLYSPDVLFKLYQSLQQDGNYFWIEDVFVTGIMVSKLNLKHAEFNWWKGNDWLLVTKYEDLFQYDPGRNLFVMIGEPIYEQNGQNLVEYFLNVTSDHSGNPV</sequence>
<comment type="subcellular location">
    <subcellularLocation>
        <location evidence="1 10">Golgi apparatus membrane</location>
        <topology evidence="1 10">Single-pass type II membrane protein</topology>
    </subcellularLocation>
</comment>
<dbReference type="EMBL" id="HBUF01322003">
    <property type="protein sequence ID" value="CAG6695158.1"/>
    <property type="molecule type" value="Transcribed_RNA"/>
</dbReference>
<evidence type="ECO:0000256" key="6">
    <source>
        <dbReference type="ARBA" id="ARBA00022968"/>
    </source>
</evidence>
<dbReference type="EC" id="2.4.1.-" evidence="10"/>
<keyword evidence="7 10" id="KW-1133">Transmembrane helix</keyword>
<reference evidence="11" key="1">
    <citation type="submission" date="2021-05" db="EMBL/GenBank/DDBJ databases">
        <authorList>
            <person name="Alioto T."/>
            <person name="Alioto T."/>
            <person name="Gomez Garrido J."/>
        </authorList>
    </citation>
    <scope>NUCLEOTIDE SEQUENCE</scope>
</reference>
<protein>
    <recommendedName>
        <fullName evidence="10">Hexosyltransferase</fullName>
        <ecNumber evidence="10">2.4.1.-</ecNumber>
    </recommendedName>
</protein>
<evidence type="ECO:0000256" key="8">
    <source>
        <dbReference type="ARBA" id="ARBA00023034"/>
    </source>
</evidence>
<evidence type="ECO:0000256" key="3">
    <source>
        <dbReference type="ARBA" id="ARBA00022676"/>
    </source>
</evidence>
<dbReference type="EMBL" id="HBUF01322002">
    <property type="protein sequence ID" value="CAG6695156.1"/>
    <property type="molecule type" value="Transcribed_RNA"/>
</dbReference>
<keyword evidence="3 10" id="KW-0328">Glycosyltransferase</keyword>
<evidence type="ECO:0000256" key="4">
    <source>
        <dbReference type="ARBA" id="ARBA00022679"/>
    </source>
</evidence>
<dbReference type="EMBL" id="HBUF01322004">
    <property type="protein sequence ID" value="CAG6695160.1"/>
    <property type="molecule type" value="Transcribed_RNA"/>
</dbReference>
<evidence type="ECO:0000256" key="1">
    <source>
        <dbReference type="ARBA" id="ARBA00004323"/>
    </source>
</evidence>
<proteinExistence type="inferred from homology"/>
<comment type="similarity">
    <text evidence="2 10">Belongs to the glycosyltransferase 31 family.</text>
</comment>
<organism evidence="11">
    <name type="scientific">Cacopsylla melanoneura</name>
    <dbReference type="NCBI Taxonomy" id="428564"/>
    <lineage>
        <taxon>Eukaryota</taxon>
        <taxon>Metazoa</taxon>
        <taxon>Ecdysozoa</taxon>
        <taxon>Arthropoda</taxon>
        <taxon>Hexapoda</taxon>
        <taxon>Insecta</taxon>
        <taxon>Pterygota</taxon>
        <taxon>Neoptera</taxon>
        <taxon>Paraneoptera</taxon>
        <taxon>Hemiptera</taxon>
        <taxon>Sternorrhyncha</taxon>
        <taxon>Psylloidea</taxon>
        <taxon>Psyllidae</taxon>
        <taxon>Psyllinae</taxon>
        <taxon>Cacopsylla</taxon>
    </lineage>
</organism>
<keyword evidence="6 10" id="KW-0735">Signal-anchor</keyword>
<dbReference type="InterPro" id="IPR002659">
    <property type="entry name" value="Glyco_trans_31"/>
</dbReference>
<evidence type="ECO:0000256" key="2">
    <source>
        <dbReference type="ARBA" id="ARBA00008661"/>
    </source>
</evidence>
<evidence type="ECO:0000256" key="9">
    <source>
        <dbReference type="ARBA" id="ARBA00023136"/>
    </source>
</evidence>
<dbReference type="Gene3D" id="3.90.550.50">
    <property type="match status" value="1"/>
</dbReference>
<evidence type="ECO:0000313" key="11">
    <source>
        <dbReference type="EMBL" id="CAG6695160.1"/>
    </source>
</evidence>
<dbReference type="AlphaFoldDB" id="A0A8D8TZ91"/>
<evidence type="ECO:0000256" key="5">
    <source>
        <dbReference type="ARBA" id="ARBA00022692"/>
    </source>
</evidence>
<keyword evidence="4 11" id="KW-0808">Transferase</keyword>
<dbReference type="Pfam" id="PF01762">
    <property type="entry name" value="Galactosyl_T"/>
    <property type="match status" value="1"/>
</dbReference>
<keyword evidence="9 10" id="KW-0472">Membrane</keyword>
<dbReference type="GO" id="GO:0006493">
    <property type="term" value="P:protein O-linked glycosylation"/>
    <property type="evidence" value="ECO:0007669"/>
    <property type="project" value="TreeGrafter"/>
</dbReference>
<feature type="transmembrane region" description="Helical" evidence="10">
    <location>
        <begin position="7"/>
        <end position="28"/>
    </location>
</feature>
<dbReference type="GO" id="GO:0000139">
    <property type="term" value="C:Golgi membrane"/>
    <property type="evidence" value="ECO:0007669"/>
    <property type="project" value="UniProtKB-SubCell"/>
</dbReference>
<keyword evidence="5 10" id="KW-0812">Transmembrane</keyword>
<keyword evidence="8 10" id="KW-0333">Golgi apparatus</keyword>
<accession>A0A8D8TZ91</accession>